<dbReference type="PROSITE" id="PS51891">
    <property type="entry name" value="CENP_V_GFA"/>
    <property type="match status" value="1"/>
</dbReference>
<comment type="caution">
    <text evidence="6">The sequence shown here is derived from an EMBL/GenBank/DDBJ whole genome shotgun (WGS) entry which is preliminary data.</text>
</comment>
<keyword evidence="2" id="KW-0479">Metal-binding</keyword>
<evidence type="ECO:0000313" key="7">
    <source>
        <dbReference type="Proteomes" id="UP001278188"/>
    </source>
</evidence>
<protein>
    <submittedName>
        <fullName evidence="6">GFA family protein</fullName>
    </submittedName>
</protein>
<dbReference type="SUPFAM" id="SSF51316">
    <property type="entry name" value="Mss4-like"/>
    <property type="match status" value="1"/>
</dbReference>
<dbReference type="Proteomes" id="UP001278188">
    <property type="component" value="Unassembled WGS sequence"/>
</dbReference>
<feature type="domain" description="CENP-V/GFA" evidence="5">
    <location>
        <begin position="3"/>
        <end position="118"/>
    </location>
</feature>
<evidence type="ECO:0000256" key="3">
    <source>
        <dbReference type="ARBA" id="ARBA00022833"/>
    </source>
</evidence>
<name>A0ABU3WGW1_9GAMM</name>
<keyword evidence="3" id="KW-0862">Zinc</keyword>
<evidence type="ECO:0000313" key="6">
    <source>
        <dbReference type="EMBL" id="MDV2469641.1"/>
    </source>
</evidence>
<dbReference type="InterPro" id="IPR006913">
    <property type="entry name" value="CENP-V/GFA"/>
</dbReference>
<comment type="similarity">
    <text evidence="1">Belongs to the Gfa family.</text>
</comment>
<sequence>MMLNGQCLCGEIKFQLHQKIKTVYQCHCSLCKKQSGTHANHATMINQQYFEWLQGISLIQTYRKASGFCSCFCTQCGSPVPNQIGSSVYMWIPLGLLESVTAPEQRVNFCLSSKADWEVSGSASTTTDYMELPSWTELSLLFDAE</sequence>
<keyword evidence="4" id="KW-0456">Lyase</keyword>
<keyword evidence="7" id="KW-1185">Reference proteome</keyword>
<reference evidence="6 7" key="1">
    <citation type="submission" date="2023-06" db="EMBL/GenBank/DDBJ databases">
        <title>Genomic Analysis of Acinetobacter Strains Recovered from South Australian Aquatic Samples provides Insights into the Circulation of Antibiotic Resistance determinants in the Environment.</title>
        <authorList>
            <person name="Tobin L."/>
            <person name="Jarocki V.M."/>
            <person name="Kenyon J."/>
            <person name="Drigo B."/>
            <person name="Donner E."/>
            <person name="Djordjevic S.P."/>
            <person name="Hamidian M."/>
        </authorList>
    </citation>
    <scope>NUCLEOTIDE SEQUENCE [LARGE SCALE GENOMIC DNA]</scope>
    <source>
        <strain evidence="6 7">SAAc652</strain>
    </source>
</reference>
<dbReference type="EMBL" id="JASVDY010000004">
    <property type="protein sequence ID" value="MDV2469641.1"/>
    <property type="molecule type" value="Genomic_DNA"/>
</dbReference>
<dbReference type="Gene3D" id="3.90.1590.10">
    <property type="entry name" value="glutathione-dependent formaldehyde- activating enzyme (gfa)"/>
    <property type="match status" value="1"/>
</dbReference>
<dbReference type="InterPro" id="IPR011057">
    <property type="entry name" value="Mss4-like_sf"/>
</dbReference>
<organism evidence="6 7">
    <name type="scientific">Acinetobacter chinensis</name>
    <dbReference type="NCBI Taxonomy" id="2004650"/>
    <lineage>
        <taxon>Bacteria</taxon>
        <taxon>Pseudomonadati</taxon>
        <taxon>Pseudomonadota</taxon>
        <taxon>Gammaproteobacteria</taxon>
        <taxon>Moraxellales</taxon>
        <taxon>Moraxellaceae</taxon>
        <taxon>Acinetobacter</taxon>
    </lineage>
</organism>
<evidence type="ECO:0000256" key="2">
    <source>
        <dbReference type="ARBA" id="ARBA00022723"/>
    </source>
</evidence>
<evidence type="ECO:0000256" key="1">
    <source>
        <dbReference type="ARBA" id="ARBA00005495"/>
    </source>
</evidence>
<gene>
    <name evidence="6" type="ORF">QR674_11675</name>
</gene>
<proteinExistence type="inferred from homology"/>
<evidence type="ECO:0000256" key="4">
    <source>
        <dbReference type="ARBA" id="ARBA00023239"/>
    </source>
</evidence>
<evidence type="ECO:0000259" key="5">
    <source>
        <dbReference type="PROSITE" id="PS51891"/>
    </source>
</evidence>
<dbReference type="Pfam" id="PF04828">
    <property type="entry name" value="GFA"/>
    <property type="match status" value="1"/>
</dbReference>
<accession>A0ABU3WGW1</accession>
<dbReference type="PANTHER" id="PTHR33337">
    <property type="entry name" value="GFA DOMAIN-CONTAINING PROTEIN"/>
    <property type="match status" value="1"/>
</dbReference>
<dbReference type="PANTHER" id="PTHR33337:SF40">
    <property type="entry name" value="CENP-V_GFA DOMAIN-CONTAINING PROTEIN-RELATED"/>
    <property type="match status" value="1"/>
</dbReference>